<feature type="domain" description="Receptor L-domain" evidence="1">
    <location>
        <begin position="82"/>
        <end position="174"/>
    </location>
</feature>
<dbReference type="PANTHER" id="PTHR21662:SF59">
    <property type="entry name" value="RECEPTOR PROTEIN-TYROSINE KINASE"/>
    <property type="match status" value="1"/>
</dbReference>
<organism evidence="2 3">
    <name type="scientific">Caenorhabditis tropicalis</name>
    <dbReference type="NCBI Taxonomy" id="1561998"/>
    <lineage>
        <taxon>Eukaryota</taxon>
        <taxon>Metazoa</taxon>
        <taxon>Ecdysozoa</taxon>
        <taxon>Nematoda</taxon>
        <taxon>Chromadorea</taxon>
        <taxon>Rhabditida</taxon>
        <taxon>Rhabditina</taxon>
        <taxon>Rhabditomorpha</taxon>
        <taxon>Rhabditoidea</taxon>
        <taxon>Rhabditidae</taxon>
        <taxon>Peloderinae</taxon>
        <taxon>Caenorhabditis</taxon>
    </lineage>
</organism>
<proteinExistence type="predicted"/>
<accession>A0A1I7U2P1</accession>
<dbReference type="InterPro" id="IPR036941">
    <property type="entry name" value="Rcpt_L-dom_sf"/>
</dbReference>
<keyword evidence="2" id="KW-1185">Reference proteome</keyword>
<dbReference type="AlphaFoldDB" id="A0A1I7U2P1"/>
<evidence type="ECO:0000313" key="3">
    <source>
        <dbReference type="WBParaSite" id="Csp11.Scaffold629.g14240.t1"/>
    </source>
</evidence>
<dbReference type="InterPro" id="IPR053079">
    <property type="entry name" value="SPS2_domain"/>
</dbReference>
<dbReference type="SUPFAM" id="SSF52058">
    <property type="entry name" value="L domain-like"/>
    <property type="match status" value="1"/>
</dbReference>
<reference evidence="3" key="1">
    <citation type="submission" date="2016-11" db="UniProtKB">
        <authorList>
            <consortium name="WormBaseParasite"/>
        </authorList>
    </citation>
    <scope>IDENTIFICATION</scope>
</reference>
<sequence length="257" mass="29052">MTEIGMKFYTLDPDQPRLSVRISGVLGFCIHIGEITNFIIRNPVDTSLLTNFCNVTPTDTSNFDEKICEIGNFSLPEFDESCRIIVGNVVVKGGDEAYVDKLKSLKLVFGAVIIKGTSLSVIDFFDDLEYVLIFDIYQYAIQILRNPNLIDISFPSLKVPGYKNIKLFSIQENNEKLKSDPEVCYRLMNSTNAHIPLIDNKTCGPGLNEVAHKRVVDVISKKIHRNLENKRSYRIMSVQRFTGSSKVVDNNGEYLLD</sequence>
<dbReference type="Pfam" id="PF01030">
    <property type="entry name" value="Recep_L_domain"/>
    <property type="match status" value="1"/>
</dbReference>
<dbReference type="Gene3D" id="3.80.20.20">
    <property type="entry name" value="Receptor L-domain"/>
    <property type="match status" value="1"/>
</dbReference>
<evidence type="ECO:0000259" key="1">
    <source>
        <dbReference type="Pfam" id="PF01030"/>
    </source>
</evidence>
<dbReference type="InterPro" id="IPR000494">
    <property type="entry name" value="Rcpt_L-dom"/>
</dbReference>
<evidence type="ECO:0000313" key="2">
    <source>
        <dbReference type="Proteomes" id="UP000095282"/>
    </source>
</evidence>
<protein>
    <submittedName>
        <fullName evidence="3">Recep_L_domain domain-containing protein</fullName>
    </submittedName>
</protein>
<dbReference type="Proteomes" id="UP000095282">
    <property type="component" value="Unplaced"/>
</dbReference>
<dbReference type="PANTHER" id="PTHR21662">
    <property type="entry name" value="RECEPTOR PROTEIN-TYROSINE KINASE"/>
    <property type="match status" value="1"/>
</dbReference>
<name>A0A1I7U2P1_9PELO</name>
<dbReference type="WBParaSite" id="Csp11.Scaffold629.g14240.t1">
    <property type="protein sequence ID" value="Csp11.Scaffold629.g14240.t1"/>
    <property type="gene ID" value="Csp11.Scaffold629.g14240"/>
</dbReference>
<dbReference type="STRING" id="1561998.A0A1I7U2P1"/>